<dbReference type="RefSeq" id="WP_341627583.1">
    <property type="nucleotide sequence ID" value="NZ_JBAKBA010000013.1"/>
</dbReference>
<organism evidence="1 2">
    <name type="scientific">Psychromonas arctica</name>
    <dbReference type="NCBI Taxonomy" id="168275"/>
    <lineage>
        <taxon>Bacteria</taxon>
        <taxon>Pseudomonadati</taxon>
        <taxon>Pseudomonadota</taxon>
        <taxon>Gammaproteobacteria</taxon>
        <taxon>Alteromonadales</taxon>
        <taxon>Psychromonadaceae</taxon>
        <taxon>Psychromonas</taxon>
    </lineage>
</organism>
<evidence type="ECO:0000313" key="1">
    <source>
        <dbReference type="EMBL" id="MEL0658979.1"/>
    </source>
</evidence>
<accession>A0ABU9HAS5</accession>
<name>A0ABU9HAS5_9GAMM</name>
<proteinExistence type="predicted"/>
<keyword evidence="2" id="KW-1185">Reference proteome</keyword>
<protein>
    <submittedName>
        <fullName evidence="1">Uncharacterized protein</fullName>
    </submittedName>
</protein>
<evidence type="ECO:0000313" key="2">
    <source>
        <dbReference type="Proteomes" id="UP001366060"/>
    </source>
</evidence>
<dbReference type="EMBL" id="JBAKBA010000013">
    <property type="protein sequence ID" value="MEL0658979.1"/>
    <property type="molecule type" value="Genomic_DNA"/>
</dbReference>
<dbReference type="Proteomes" id="UP001366060">
    <property type="component" value="Unassembled WGS sequence"/>
</dbReference>
<reference evidence="1 2" key="1">
    <citation type="submission" date="2024-02" db="EMBL/GenBank/DDBJ databases">
        <title>Bacteria isolated from the canopy kelp, Nereocystis luetkeana.</title>
        <authorList>
            <person name="Pfister C.A."/>
            <person name="Younker I.T."/>
            <person name="Light S.H."/>
        </authorList>
    </citation>
    <scope>NUCLEOTIDE SEQUENCE [LARGE SCALE GENOMIC DNA]</scope>
    <source>
        <strain evidence="1 2">TI.2.07</strain>
    </source>
</reference>
<sequence length="427" mass="49689">MKIKTPYFTIQHLLREFSKGLGTKSLAGKEIDDACKHNEIAPQQLEKLKVALIHKPLTQYVNVYFADHIMKEVEKVFQYYLDVITTIPLDGVNAEKSQAIINQYFMSFSISSICTGCLDGMRTTPQAMALSGKTMLDYTFKNLRRSNEWCEFEGKCTKEQKDRFRLWTLNEGNELPDITSIAALGKEWQHGNSWGTFKARLITARFWDHFFYRDESCDLDLISSLRPAALDRSFQEQLMSLLRSETIKYKDTSIMGLNLFEKLRLREPKTLQDKTYCEKSLPELKIQLDKLDQNDQATYYYYWMLARFNLHQGHLSDALENYKLTFDRVIYRQGENMKSIIQESLMLACRSPQPDKVFINKLRRMAVIFGIDASPTGSNKAEDKKKQEDIESWEISAYAKDFTSFFTKESFFPDAVYPPLLQPNYGL</sequence>
<gene>
    <name evidence="1" type="ORF">V6255_07475</name>
</gene>
<comment type="caution">
    <text evidence="1">The sequence shown here is derived from an EMBL/GenBank/DDBJ whole genome shotgun (WGS) entry which is preliminary data.</text>
</comment>